<protein>
    <submittedName>
        <fullName evidence="1">MHC class II alpha/beta chain N-terminal protein</fullName>
    </submittedName>
</protein>
<dbReference type="EMBL" id="CM037014">
    <property type="protein sequence ID" value="KAH7686252.1"/>
    <property type="molecule type" value="Genomic_DNA"/>
</dbReference>
<comment type="caution">
    <text evidence="1">The sequence shown here is derived from an EMBL/GenBank/DDBJ whole genome shotgun (WGS) entry which is preliminary data.</text>
</comment>
<dbReference type="Proteomes" id="UP000827976">
    <property type="component" value="Chromosome 4"/>
</dbReference>
<accession>A0ACB7WE61</accession>
<evidence type="ECO:0000313" key="1">
    <source>
        <dbReference type="EMBL" id="KAH7686252.1"/>
    </source>
</evidence>
<reference evidence="2" key="1">
    <citation type="journal article" date="2022" name="Nat. Commun.">
        <title>Chromosome evolution and the genetic basis of agronomically important traits in greater yam.</title>
        <authorList>
            <person name="Bredeson J.V."/>
            <person name="Lyons J.B."/>
            <person name="Oniyinde I.O."/>
            <person name="Okereke N.R."/>
            <person name="Kolade O."/>
            <person name="Nnabue I."/>
            <person name="Nwadili C.O."/>
            <person name="Hribova E."/>
            <person name="Parker M."/>
            <person name="Nwogha J."/>
            <person name="Shu S."/>
            <person name="Carlson J."/>
            <person name="Kariba R."/>
            <person name="Muthemba S."/>
            <person name="Knop K."/>
            <person name="Barton G.J."/>
            <person name="Sherwood A.V."/>
            <person name="Lopez-Montes A."/>
            <person name="Asiedu R."/>
            <person name="Jamnadass R."/>
            <person name="Muchugi A."/>
            <person name="Goodstein D."/>
            <person name="Egesi C.N."/>
            <person name="Featherston J."/>
            <person name="Asfaw A."/>
            <person name="Simpson G.G."/>
            <person name="Dolezel J."/>
            <person name="Hendre P.S."/>
            <person name="Van Deynze A."/>
            <person name="Kumar P.L."/>
            <person name="Obidiegwu J.E."/>
            <person name="Bhattacharjee R."/>
            <person name="Rokhsar D.S."/>
        </authorList>
    </citation>
    <scope>NUCLEOTIDE SEQUENCE [LARGE SCALE GENOMIC DNA]</scope>
    <source>
        <strain evidence="2">cv. TDa95/00328</strain>
    </source>
</reference>
<evidence type="ECO:0000313" key="2">
    <source>
        <dbReference type="Proteomes" id="UP000827976"/>
    </source>
</evidence>
<gene>
    <name evidence="1" type="ORF">IHE45_04G092700</name>
</gene>
<organism evidence="1 2">
    <name type="scientific">Dioscorea alata</name>
    <name type="common">Purple yam</name>
    <dbReference type="NCBI Taxonomy" id="55571"/>
    <lineage>
        <taxon>Eukaryota</taxon>
        <taxon>Viridiplantae</taxon>
        <taxon>Streptophyta</taxon>
        <taxon>Embryophyta</taxon>
        <taxon>Tracheophyta</taxon>
        <taxon>Spermatophyta</taxon>
        <taxon>Magnoliopsida</taxon>
        <taxon>Liliopsida</taxon>
        <taxon>Dioscoreales</taxon>
        <taxon>Dioscoreaceae</taxon>
        <taxon>Dioscorea</taxon>
    </lineage>
</organism>
<keyword evidence="2" id="KW-1185">Reference proteome</keyword>
<proteinExistence type="predicted"/>
<name>A0ACB7WE61_DIOAL</name>
<sequence>MESLSMILNSRSSSTEEEEEDHDEGPFIDLEFSIPDEDFEDSENSTLSLSPSNNLFSLEYTSHSKPHPFPSSLLKSKFRIFALAGSKKPKPTSIHPSSPKQKSQNTAPANYFIRFKVEQVPLVSLFTRENNEKIKSSKEVVNKYFNKIKKLRFSSGQVASVVAVEKNGRKDGEKWQGGGSSSPLRLETVRRRLGKSRSASSAVAAVRSPPRRRDDSLLQQQDGIQSAIAHCKRSFHAEKGSELQLVRSNSDPGEINQLKFN</sequence>